<evidence type="ECO:0000313" key="3">
    <source>
        <dbReference type="Proteomes" id="UP000221168"/>
    </source>
</evidence>
<protein>
    <submittedName>
        <fullName evidence="2">Uncharacterized protein</fullName>
    </submittedName>
</protein>
<organism evidence="2 3">
    <name type="scientific">Zhengella mangrovi</name>
    <dbReference type="NCBI Taxonomy" id="1982044"/>
    <lineage>
        <taxon>Bacteria</taxon>
        <taxon>Pseudomonadati</taxon>
        <taxon>Pseudomonadota</taxon>
        <taxon>Alphaproteobacteria</taxon>
        <taxon>Hyphomicrobiales</taxon>
        <taxon>Notoacmeibacteraceae</taxon>
        <taxon>Zhengella</taxon>
    </lineage>
</organism>
<dbReference type="Proteomes" id="UP000221168">
    <property type="component" value="Unassembled WGS sequence"/>
</dbReference>
<sequence>MIIVFTVITRCLAAYAVAVVVSSQSALLFIQAASSHTHGKSGFLDAFPAGNLLALMMTGIYSLLPAFAAIALAEVRGWRHPAYFAVTGALTAAAALSLEEGSNLLAAPDMLVPCMTGGLLGGLAYIAVLNRMEIRTLSTRKLATG</sequence>
<proteinExistence type="predicted"/>
<evidence type="ECO:0000256" key="1">
    <source>
        <dbReference type="SAM" id="Phobius"/>
    </source>
</evidence>
<comment type="caution">
    <text evidence="2">The sequence shown here is derived from an EMBL/GenBank/DDBJ whole genome shotgun (WGS) entry which is preliminary data.</text>
</comment>
<dbReference type="AlphaFoldDB" id="A0A2G1QPH0"/>
<keyword evidence="1" id="KW-1133">Transmembrane helix</keyword>
<accession>A0A2G1QPH0</accession>
<feature type="transmembrane region" description="Helical" evidence="1">
    <location>
        <begin position="12"/>
        <end position="32"/>
    </location>
</feature>
<evidence type="ECO:0000313" key="2">
    <source>
        <dbReference type="EMBL" id="PHP67364.1"/>
    </source>
</evidence>
<keyword evidence="3" id="KW-1185">Reference proteome</keyword>
<feature type="transmembrane region" description="Helical" evidence="1">
    <location>
        <begin position="80"/>
        <end position="98"/>
    </location>
</feature>
<reference evidence="2 3" key="1">
    <citation type="submission" date="2017-10" db="EMBL/GenBank/DDBJ databases">
        <title>Sedimentibacterium mangrovi gen. nov., sp. nov., a novel member of family Phyllobacteriacea isolated from mangrove sediment.</title>
        <authorList>
            <person name="Liao H."/>
            <person name="Tian Y."/>
        </authorList>
    </citation>
    <scope>NUCLEOTIDE SEQUENCE [LARGE SCALE GENOMIC DNA]</scope>
    <source>
        <strain evidence="2 3">X9-2-2</strain>
    </source>
</reference>
<dbReference type="EMBL" id="PDVP01000004">
    <property type="protein sequence ID" value="PHP67364.1"/>
    <property type="molecule type" value="Genomic_DNA"/>
</dbReference>
<keyword evidence="1" id="KW-0472">Membrane</keyword>
<feature type="transmembrane region" description="Helical" evidence="1">
    <location>
        <begin position="110"/>
        <end position="130"/>
    </location>
</feature>
<dbReference type="RefSeq" id="WP_099306191.1">
    <property type="nucleotide sequence ID" value="NZ_PDVP01000004.1"/>
</dbReference>
<name>A0A2G1QPH0_9HYPH</name>
<feature type="transmembrane region" description="Helical" evidence="1">
    <location>
        <begin position="52"/>
        <end position="73"/>
    </location>
</feature>
<keyword evidence="1" id="KW-0812">Transmembrane</keyword>
<gene>
    <name evidence="2" type="ORF">CSC94_10020</name>
</gene>